<protein>
    <recommendedName>
        <fullName evidence="7">TVP38/TMEM64 family membrane protein</fullName>
    </recommendedName>
</protein>
<feature type="transmembrane region" description="Helical" evidence="7">
    <location>
        <begin position="170"/>
        <end position="190"/>
    </location>
</feature>
<gene>
    <name evidence="9" type="ORF">SAMN05421869_113129</name>
</gene>
<comment type="similarity">
    <text evidence="2 7">Belongs to the TVP38/TMEM64 family.</text>
</comment>
<dbReference type="PANTHER" id="PTHR12677">
    <property type="entry name" value="GOLGI APPARATUS MEMBRANE PROTEIN TVP38-RELATED"/>
    <property type="match status" value="1"/>
</dbReference>
<reference evidence="9 10" key="1">
    <citation type="submission" date="2016-10" db="EMBL/GenBank/DDBJ databases">
        <authorList>
            <person name="de Groot N.N."/>
        </authorList>
    </citation>
    <scope>NUCLEOTIDE SEQUENCE [LARGE SCALE GENOMIC DNA]</scope>
    <source>
        <strain evidence="9 10">CGMCC 4.6533</strain>
    </source>
</reference>
<comment type="subcellular location">
    <subcellularLocation>
        <location evidence="1 7">Cell membrane</location>
        <topology evidence="1 7">Multi-pass membrane protein</topology>
    </subcellularLocation>
</comment>
<organism evidence="9 10">
    <name type="scientific">Nonomuraea jiangxiensis</name>
    <dbReference type="NCBI Taxonomy" id="633440"/>
    <lineage>
        <taxon>Bacteria</taxon>
        <taxon>Bacillati</taxon>
        <taxon>Actinomycetota</taxon>
        <taxon>Actinomycetes</taxon>
        <taxon>Streptosporangiales</taxon>
        <taxon>Streptosporangiaceae</taxon>
        <taxon>Nonomuraea</taxon>
    </lineage>
</organism>
<evidence type="ECO:0000256" key="2">
    <source>
        <dbReference type="ARBA" id="ARBA00008640"/>
    </source>
</evidence>
<keyword evidence="5 7" id="KW-1133">Transmembrane helix</keyword>
<feature type="transmembrane region" description="Helical" evidence="7">
    <location>
        <begin position="109"/>
        <end position="130"/>
    </location>
</feature>
<name>A0A1G8Y029_9ACTN</name>
<evidence type="ECO:0000256" key="7">
    <source>
        <dbReference type="RuleBase" id="RU366058"/>
    </source>
</evidence>
<evidence type="ECO:0000313" key="10">
    <source>
        <dbReference type="Proteomes" id="UP000199202"/>
    </source>
</evidence>
<evidence type="ECO:0000256" key="5">
    <source>
        <dbReference type="ARBA" id="ARBA00022989"/>
    </source>
</evidence>
<dbReference type="Pfam" id="PF09335">
    <property type="entry name" value="VTT_dom"/>
    <property type="match status" value="1"/>
</dbReference>
<evidence type="ECO:0000256" key="4">
    <source>
        <dbReference type="ARBA" id="ARBA00022692"/>
    </source>
</evidence>
<evidence type="ECO:0000256" key="3">
    <source>
        <dbReference type="ARBA" id="ARBA00022475"/>
    </source>
</evidence>
<dbReference type="InterPro" id="IPR032816">
    <property type="entry name" value="VTT_dom"/>
</dbReference>
<dbReference type="AlphaFoldDB" id="A0A1G8Y029"/>
<sequence>MAFVIVVGGGLDVATLQQSVRAAGLWAPGVFVLFQVVVTFTPVPRTAFSVAAGVLFGAVLGTVVAVVATIGAAALTFWLVRLGTAGLAARHADRRVMAWVRARLERSPLVAVLSFRLMPIVPFAVVNYAFGASEVRFLPYLVGTTIGVLPGTVSVVVLGGAAAGGTSHPALLALSTAYGLFGLVGVLVTARRGKPSGA</sequence>
<accession>A0A1G8Y029</accession>
<dbReference type="STRING" id="633440.SAMN05421869_113129"/>
<proteinExistence type="inferred from homology"/>
<keyword evidence="3 7" id="KW-1003">Cell membrane</keyword>
<evidence type="ECO:0000259" key="8">
    <source>
        <dbReference type="Pfam" id="PF09335"/>
    </source>
</evidence>
<evidence type="ECO:0000256" key="6">
    <source>
        <dbReference type="ARBA" id="ARBA00023136"/>
    </source>
</evidence>
<feature type="transmembrane region" description="Helical" evidence="7">
    <location>
        <begin position="55"/>
        <end position="80"/>
    </location>
</feature>
<evidence type="ECO:0000313" key="9">
    <source>
        <dbReference type="EMBL" id="SDJ96111.1"/>
    </source>
</evidence>
<dbReference type="PANTHER" id="PTHR12677:SF59">
    <property type="entry name" value="GOLGI APPARATUS MEMBRANE PROTEIN TVP38-RELATED"/>
    <property type="match status" value="1"/>
</dbReference>
<dbReference type="RefSeq" id="WP_218136005.1">
    <property type="nucleotide sequence ID" value="NZ_FNDJ01000013.1"/>
</dbReference>
<feature type="transmembrane region" description="Helical" evidence="7">
    <location>
        <begin position="25"/>
        <end position="43"/>
    </location>
</feature>
<evidence type="ECO:0000256" key="1">
    <source>
        <dbReference type="ARBA" id="ARBA00004651"/>
    </source>
</evidence>
<dbReference type="EMBL" id="FNDJ01000013">
    <property type="protein sequence ID" value="SDJ96111.1"/>
    <property type="molecule type" value="Genomic_DNA"/>
</dbReference>
<dbReference type="Proteomes" id="UP000199202">
    <property type="component" value="Unassembled WGS sequence"/>
</dbReference>
<dbReference type="InterPro" id="IPR015414">
    <property type="entry name" value="TMEM64"/>
</dbReference>
<keyword evidence="6 7" id="KW-0472">Membrane</keyword>
<feature type="transmembrane region" description="Helical" evidence="7">
    <location>
        <begin position="137"/>
        <end position="164"/>
    </location>
</feature>
<feature type="domain" description="VTT" evidence="8">
    <location>
        <begin position="43"/>
        <end position="159"/>
    </location>
</feature>
<dbReference type="GO" id="GO:0005886">
    <property type="term" value="C:plasma membrane"/>
    <property type="evidence" value="ECO:0007669"/>
    <property type="project" value="UniProtKB-SubCell"/>
</dbReference>
<keyword evidence="4 7" id="KW-0812">Transmembrane</keyword>
<keyword evidence="10" id="KW-1185">Reference proteome</keyword>